<organism evidence="1 2">
    <name type="scientific">Citrus x changshan-huyou</name>
    <dbReference type="NCBI Taxonomy" id="2935761"/>
    <lineage>
        <taxon>Eukaryota</taxon>
        <taxon>Viridiplantae</taxon>
        <taxon>Streptophyta</taxon>
        <taxon>Embryophyta</taxon>
        <taxon>Tracheophyta</taxon>
        <taxon>Spermatophyta</taxon>
        <taxon>Magnoliopsida</taxon>
        <taxon>eudicotyledons</taxon>
        <taxon>Gunneridae</taxon>
        <taxon>Pentapetalae</taxon>
        <taxon>rosids</taxon>
        <taxon>malvids</taxon>
        <taxon>Sapindales</taxon>
        <taxon>Rutaceae</taxon>
        <taxon>Aurantioideae</taxon>
        <taxon>Citrus</taxon>
    </lineage>
</organism>
<evidence type="ECO:0000313" key="1">
    <source>
        <dbReference type="EMBL" id="KAK9198935.1"/>
    </source>
</evidence>
<protein>
    <submittedName>
        <fullName evidence="1">Uncharacterized protein</fullName>
    </submittedName>
</protein>
<dbReference type="AlphaFoldDB" id="A0AAP0QLE5"/>
<dbReference type="EMBL" id="JBCGBO010000005">
    <property type="protein sequence ID" value="KAK9198935.1"/>
    <property type="molecule type" value="Genomic_DNA"/>
</dbReference>
<proteinExistence type="predicted"/>
<evidence type="ECO:0000313" key="2">
    <source>
        <dbReference type="Proteomes" id="UP001428341"/>
    </source>
</evidence>
<comment type="caution">
    <text evidence="1">The sequence shown here is derived from an EMBL/GenBank/DDBJ whole genome shotgun (WGS) entry which is preliminary data.</text>
</comment>
<keyword evidence="2" id="KW-1185">Reference proteome</keyword>
<reference evidence="1 2" key="1">
    <citation type="submission" date="2024-05" db="EMBL/GenBank/DDBJ databases">
        <title>Haplotype-resolved chromosome-level genome assembly of Huyou (Citrus changshanensis).</title>
        <authorList>
            <person name="Miao C."/>
            <person name="Chen W."/>
            <person name="Wu Y."/>
            <person name="Wang L."/>
            <person name="Zhao S."/>
            <person name="Grierson D."/>
            <person name="Xu C."/>
            <person name="Chen K."/>
        </authorList>
    </citation>
    <scope>NUCLEOTIDE SEQUENCE [LARGE SCALE GENOMIC DNA]</scope>
    <source>
        <strain evidence="1">01-14</strain>
        <tissue evidence="1">Leaf</tissue>
    </source>
</reference>
<accession>A0AAP0QLE5</accession>
<name>A0AAP0QLE5_9ROSI</name>
<dbReference type="Proteomes" id="UP001428341">
    <property type="component" value="Unassembled WGS sequence"/>
</dbReference>
<sequence>MGASFATWAILHLTEYYLNLMRCNTGFILLCRGGAVTILRLCVNWPLQTMVTVPDYRSNSNPLPACSHGEKLWFRKEFQLHGGTASFGKLHYRCGMESADDLSRSQTLATQLPSC</sequence>
<gene>
    <name evidence="1" type="ORF">WN944_014121</name>
</gene>